<proteinExistence type="inferred from homology"/>
<dbReference type="OrthoDB" id="9809379at2"/>
<dbReference type="Pfam" id="PF17862">
    <property type="entry name" value="AAA_lid_3"/>
    <property type="match status" value="1"/>
</dbReference>
<dbReference type="InterPro" id="IPR003959">
    <property type="entry name" value="ATPase_AAA_core"/>
</dbReference>
<keyword evidence="2 3" id="KW-0067">ATP-binding</keyword>
<gene>
    <name evidence="5" type="ORF">C8E87_3494</name>
</gene>
<dbReference type="SMART" id="SM00382">
    <property type="entry name" value="AAA"/>
    <property type="match status" value="1"/>
</dbReference>
<evidence type="ECO:0000256" key="2">
    <source>
        <dbReference type="ARBA" id="ARBA00022840"/>
    </source>
</evidence>
<dbReference type="SUPFAM" id="SSF52540">
    <property type="entry name" value="P-loop containing nucleoside triphosphate hydrolases"/>
    <property type="match status" value="1"/>
</dbReference>
<reference evidence="5 6" key="1">
    <citation type="submission" date="2019-03" db="EMBL/GenBank/DDBJ databases">
        <title>Sequencing the genomes of 1000 actinobacteria strains.</title>
        <authorList>
            <person name="Klenk H.-P."/>
        </authorList>
    </citation>
    <scope>NUCLEOTIDE SEQUENCE [LARGE SCALE GENOMIC DNA]</scope>
    <source>
        <strain evidence="5 6">DSM 43805</strain>
    </source>
</reference>
<dbReference type="FunFam" id="3.40.50.300:FF:000012">
    <property type="entry name" value="Transitional endoplasmic reticulum ATPase"/>
    <property type="match status" value="1"/>
</dbReference>
<dbReference type="InterPro" id="IPR003960">
    <property type="entry name" value="ATPase_AAA_CS"/>
</dbReference>
<dbReference type="PANTHER" id="PTHR23077">
    <property type="entry name" value="AAA-FAMILY ATPASE"/>
    <property type="match status" value="1"/>
</dbReference>
<dbReference type="CDD" id="cd19503">
    <property type="entry name" value="RecA-like_CDC48_NLV2_r1-like"/>
    <property type="match status" value="1"/>
</dbReference>
<evidence type="ECO:0000313" key="5">
    <source>
        <dbReference type="EMBL" id="TDO39793.1"/>
    </source>
</evidence>
<evidence type="ECO:0000313" key="6">
    <source>
        <dbReference type="Proteomes" id="UP000294901"/>
    </source>
</evidence>
<keyword evidence="1 3" id="KW-0547">Nucleotide-binding</keyword>
<protein>
    <submittedName>
        <fullName evidence="5">Transitional endoplasmic reticulum ATPase</fullName>
    </submittedName>
</protein>
<evidence type="ECO:0000256" key="1">
    <source>
        <dbReference type="ARBA" id="ARBA00022741"/>
    </source>
</evidence>
<evidence type="ECO:0000259" key="4">
    <source>
        <dbReference type="SMART" id="SM00382"/>
    </source>
</evidence>
<dbReference type="Gene3D" id="1.10.8.60">
    <property type="match status" value="1"/>
</dbReference>
<keyword evidence="6" id="KW-1185">Reference proteome</keyword>
<dbReference type="PROSITE" id="PS00674">
    <property type="entry name" value="AAA"/>
    <property type="match status" value="1"/>
</dbReference>
<accession>A0A4R6JSU9</accession>
<dbReference type="InterPro" id="IPR050168">
    <property type="entry name" value="AAA_ATPase_domain"/>
</dbReference>
<dbReference type="EMBL" id="SNWR01000001">
    <property type="protein sequence ID" value="TDO39793.1"/>
    <property type="molecule type" value="Genomic_DNA"/>
</dbReference>
<sequence length="408" mass="45159">MTGSINFSPYGVPARVVKLADNGKTVYFATNTGTAWATSDRVFDLESGDTVLIFENNIEKAPPEIWREDHLVGVVKIKNPDKTVVEQSGTNRLIPTVNDPKYAVGNTVEFTPLGGVIQVISNSPIRFLDNEGINDDDVEPFIQGADMGLDFEDFGGLPQVMRRARELIEVPLQHGDALKKIGAKAIKGVLFTGAPGTGKTMLARIIANKAGATFYQISGPEIVSKWYGQSEQLLRKIFEHADRQDRAIIFFDEIDSVATQRSEDAHEASRRIVAQLLTLMDGFSPKANVMVIATTNRPQDIDSALRRPGRFDWELEFPLPSESDRDAMLRASARKLTIEEPLPYSNIASRSDKWSAAELAAIWSEAALLAVTDRRKTIIAEDLIGGFERVNESKRRQRKNSTPDSEAK</sequence>
<dbReference type="InterPro" id="IPR027417">
    <property type="entry name" value="P-loop_NTPase"/>
</dbReference>
<dbReference type="Gene3D" id="3.40.50.300">
    <property type="entry name" value="P-loop containing nucleotide triphosphate hydrolases"/>
    <property type="match status" value="1"/>
</dbReference>
<name>A0A4R6JSU9_9ACTN</name>
<dbReference type="GO" id="GO:0016887">
    <property type="term" value="F:ATP hydrolysis activity"/>
    <property type="evidence" value="ECO:0007669"/>
    <property type="project" value="InterPro"/>
</dbReference>
<dbReference type="InterPro" id="IPR003593">
    <property type="entry name" value="AAA+_ATPase"/>
</dbReference>
<dbReference type="InterPro" id="IPR041569">
    <property type="entry name" value="AAA_lid_3"/>
</dbReference>
<dbReference type="Pfam" id="PF00004">
    <property type="entry name" value="AAA"/>
    <property type="match status" value="1"/>
</dbReference>
<organism evidence="5 6">
    <name type="scientific">Paractinoplanes brasiliensis</name>
    <dbReference type="NCBI Taxonomy" id="52695"/>
    <lineage>
        <taxon>Bacteria</taxon>
        <taxon>Bacillati</taxon>
        <taxon>Actinomycetota</taxon>
        <taxon>Actinomycetes</taxon>
        <taxon>Micromonosporales</taxon>
        <taxon>Micromonosporaceae</taxon>
        <taxon>Paractinoplanes</taxon>
    </lineage>
</organism>
<comment type="similarity">
    <text evidence="3">Belongs to the AAA ATPase family.</text>
</comment>
<dbReference type="Proteomes" id="UP000294901">
    <property type="component" value="Unassembled WGS sequence"/>
</dbReference>
<dbReference type="AlphaFoldDB" id="A0A4R6JSU9"/>
<dbReference type="RefSeq" id="WP_133874069.1">
    <property type="nucleotide sequence ID" value="NZ_BOMD01000089.1"/>
</dbReference>
<dbReference type="PANTHER" id="PTHR23077:SF171">
    <property type="entry name" value="NUCLEAR VALOSIN-CONTAINING PROTEIN-LIKE"/>
    <property type="match status" value="1"/>
</dbReference>
<dbReference type="GO" id="GO:0005524">
    <property type="term" value="F:ATP binding"/>
    <property type="evidence" value="ECO:0007669"/>
    <property type="project" value="UniProtKB-KW"/>
</dbReference>
<evidence type="ECO:0000256" key="3">
    <source>
        <dbReference type="RuleBase" id="RU003651"/>
    </source>
</evidence>
<feature type="domain" description="AAA+ ATPase" evidence="4">
    <location>
        <begin position="185"/>
        <end position="321"/>
    </location>
</feature>
<comment type="caution">
    <text evidence="5">The sequence shown here is derived from an EMBL/GenBank/DDBJ whole genome shotgun (WGS) entry which is preliminary data.</text>
</comment>